<dbReference type="Pfam" id="PF16859">
    <property type="entry name" value="TetR_C_11"/>
    <property type="match status" value="1"/>
</dbReference>
<dbReference type="GO" id="GO:0003700">
    <property type="term" value="F:DNA-binding transcription factor activity"/>
    <property type="evidence" value="ECO:0007669"/>
    <property type="project" value="TreeGrafter"/>
</dbReference>
<dbReference type="PANTHER" id="PTHR30055">
    <property type="entry name" value="HTH-TYPE TRANSCRIPTIONAL REGULATOR RUTR"/>
    <property type="match status" value="1"/>
</dbReference>
<dbReference type="PROSITE" id="PS50977">
    <property type="entry name" value="HTH_TETR_2"/>
    <property type="match status" value="1"/>
</dbReference>
<geneLocation type="plasmid" evidence="6 7">
    <name>pMNOD02</name>
</geneLocation>
<accession>B8IX44</accession>
<evidence type="ECO:0000256" key="1">
    <source>
        <dbReference type="ARBA" id="ARBA00023015"/>
    </source>
</evidence>
<keyword evidence="3" id="KW-0804">Transcription</keyword>
<dbReference type="InterPro" id="IPR009057">
    <property type="entry name" value="Homeodomain-like_sf"/>
</dbReference>
<keyword evidence="2 4" id="KW-0238">DNA-binding</keyword>
<dbReference type="Gene3D" id="1.10.357.10">
    <property type="entry name" value="Tetracycline Repressor, domain 2"/>
    <property type="match status" value="1"/>
</dbReference>
<dbReference type="Proteomes" id="UP000008207">
    <property type="component" value="Plasmid pMNOD02"/>
</dbReference>
<dbReference type="PRINTS" id="PR00455">
    <property type="entry name" value="HTHTETR"/>
</dbReference>
<proteinExistence type="predicted"/>
<dbReference type="InterPro" id="IPR050109">
    <property type="entry name" value="HTH-type_TetR-like_transc_reg"/>
</dbReference>
<name>B8IX44_METNO</name>
<dbReference type="HOGENOM" id="CLU_069356_27_2_5"/>
<dbReference type="OrthoDB" id="7185252at2"/>
<dbReference type="InterPro" id="IPR001647">
    <property type="entry name" value="HTH_TetR"/>
</dbReference>
<dbReference type="SUPFAM" id="SSF46689">
    <property type="entry name" value="Homeodomain-like"/>
    <property type="match status" value="1"/>
</dbReference>
<dbReference type="SUPFAM" id="SSF48498">
    <property type="entry name" value="Tetracyclin repressor-like, C-terminal domain"/>
    <property type="match status" value="1"/>
</dbReference>
<dbReference type="RefSeq" id="WP_012631287.1">
    <property type="nucleotide sequence ID" value="NC_011887.1"/>
</dbReference>
<gene>
    <name evidence="6" type="ordered locus">Mnod_8100</name>
</gene>
<sequence length="218" mass="24281">MISGAQTRRRRKEARPAEITAAALSVFAEKGFAASRLEDVAERAGASKGTIYLYFDTKEALFEAVVHEAFAPLLDRVGKAKRDPRARSEDLLRLVIETIYRDLVGTDRRQILRMMIAEGTRFPHLVEFYHREAVSRGKALLGEIISQGIARGEFVDGPAARCPEVVIGPAIMAGVWKLVFERIERLDLDRFIAAHLDLVLNGLRAGSPTRVTVPSQRE</sequence>
<evidence type="ECO:0000256" key="3">
    <source>
        <dbReference type="ARBA" id="ARBA00023163"/>
    </source>
</evidence>
<dbReference type="EMBL" id="CP001351">
    <property type="protein sequence ID" value="ACL63085.1"/>
    <property type="molecule type" value="Genomic_DNA"/>
</dbReference>
<dbReference type="KEGG" id="mno:Mnod_8100"/>
<keyword evidence="1" id="KW-0805">Transcription regulation</keyword>
<dbReference type="AlphaFoldDB" id="B8IX44"/>
<evidence type="ECO:0000313" key="6">
    <source>
        <dbReference type="EMBL" id="ACL63085.1"/>
    </source>
</evidence>
<evidence type="ECO:0000256" key="4">
    <source>
        <dbReference type="PROSITE-ProRule" id="PRU00335"/>
    </source>
</evidence>
<dbReference type="InterPro" id="IPR011075">
    <property type="entry name" value="TetR_C"/>
</dbReference>
<evidence type="ECO:0000259" key="5">
    <source>
        <dbReference type="PROSITE" id="PS50977"/>
    </source>
</evidence>
<dbReference type="PANTHER" id="PTHR30055:SF223">
    <property type="entry name" value="HTH-TYPE TRANSCRIPTIONAL REGULATOR UIDR"/>
    <property type="match status" value="1"/>
</dbReference>
<feature type="DNA-binding region" description="H-T-H motif" evidence="4">
    <location>
        <begin position="36"/>
        <end position="55"/>
    </location>
</feature>
<feature type="domain" description="HTH tetR-type" evidence="5">
    <location>
        <begin position="13"/>
        <end position="73"/>
    </location>
</feature>
<reference evidence="7" key="1">
    <citation type="submission" date="2009-01" db="EMBL/GenBank/DDBJ databases">
        <title>Complete sequence of plasmid 2 of Methylobacterium nodulans ORS 2060.</title>
        <authorList>
            <consortium name="US DOE Joint Genome Institute"/>
            <person name="Lucas S."/>
            <person name="Copeland A."/>
            <person name="Lapidus A."/>
            <person name="Glavina del Rio T."/>
            <person name="Dalin E."/>
            <person name="Tice H."/>
            <person name="Bruce D."/>
            <person name="Goodwin L."/>
            <person name="Pitluck S."/>
            <person name="Sims D."/>
            <person name="Brettin T."/>
            <person name="Detter J.C."/>
            <person name="Han C."/>
            <person name="Larimer F."/>
            <person name="Land M."/>
            <person name="Hauser L."/>
            <person name="Kyrpides N."/>
            <person name="Ivanova N."/>
            <person name="Marx C.J."/>
            <person name="Richardson P."/>
        </authorList>
    </citation>
    <scope>NUCLEOTIDE SEQUENCE [LARGE SCALE GENOMIC DNA]</scope>
    <source>
        <strain evidence="7">LMG 21967 / CNCM I-2342 / ORS 2060</strain>
        <plasmid evidence="7">Plasmid pMNOD02</plasmid>
    </source>
</reference>
<protein>
    <submittedName>
        <fullName evidence="6">Transcriptional regulator, TetR family</fullName>
    </submittedName>
</protein>
<dbReference type="GO" id="GO:0000976">
    <property type="term" value="F:transcription cis-regulatory region binding"/>
    <property type="evidence" value="ECO:0007669"/>
    <property type="project" value="TreeGrafter"/>
</dbReference>
<evidence type="ECO:0000256" key="2">
    <source>
        <dbReference type="ARBA" id="ARBA00023125"/>
    </source>
</evidence>
<keyword evidence="7" id="KW-1185">Reference proteome</keyword>
<evidence type="ECO:0000313" key="7">
    <source>
        <dbReference type="Proteomes" id="UP000008207"/>
    </source>
</evidence>
<dbReference type="InterPro" id="IPR036271">
    <property type="entry name" value="Tet_transcr_reg_TetR-rel_C_sf"/>
</dbReference>
<organism evidence="6 7">
    <name type="scientific">Methylobacterium nodulans (strain LMG 21967 / CNCM I-2342 / ORS 2060)</name>
    <dbReference type="NCBI Taxonomy" id="460265"/>
    <lineage>
        <taxon>Bacteria</taxon>
        <taxon>Pseudomonadati</taxon>
        <taxon>Pseudomonadota</taxon>
        <taxon>Alphaproteobacteria</taxon>
        <taxon>Hyphomicrobiales</taxon>
        <taxon>Methylobacteriaceae</taxon>
        <taxon>Methylobacterium</taxon>
    </lineage>
</organism>
<keyword evidence="6" id="KW-0614">Plasmid</keyword>
<dbReference type="Pfam" id="PF00440">
    <property type="entry name" value="TetR_N"/>
    <property type="match status" value="1"/>
</dbReference>